<comment type="similarity">
    <text evidence="10">Belongs to the LpxB family.</text>
</comment>
<accession>A0ABW6IBA0</accession>
<comment type="pathway">
    <text evidence="10">Bacterial outer membrane biogenesis; LPS lipid A biosynthesis.</text>
</comment>
<dbReference type="EC" id="2.4.1.182" evidence="2 10"/>
<dbReference type="RefSeq" id="WP_377961998.1">
    <property type="nucleotide sequence ID" value="NZ_JBHZOL010000023.1"/>
</dbReference>
<keyword evidence="5 10" id="KW-0441">Lipid A biosynthesis</keyword>
<keyword evidence="8 10" id="KW-0443">Lipid metabolism</keyword>
<dbReference type="HAMAP" id="MF_00392">
    <property type="entry name" value="LpxB"/>
    <property type="match status" value="1"/>
</dbReference>
<proteinExistence type="inferred from homology"/>
<evidence type="ECO:0000256" key="9">
    <source>
        <dbReference type="ARBA" id="ARBA00048975"/>
    </source>
</evidence>
<keyword evidence="6 10" id="KW-0328">Glycosyltransferase</keyword>
<sequence length="404" mass="44173">MKTPTQPLSALEQPLKLRIFISTGEVSGDLQGALLIHALQRQAASRGYALEIVATGGDRMAQAGATLLGNTSAIGAVGILESLPYLVPTLRLQGRVKQYLRNHPPDLAVLIDYMGPNLAIGSYLRQTFSRLPLVYYIAPQQWVWGAFLERDTRRILDVSDRLLAIFPEEAKFYQRYGGAVTWVGHPLIDRIPHPPDRQQARAKLGLAADATVVTLLPASRQQELRYLLPVILKAAQQIQAQLPAVQFLIPASLPQFQQTIQQAIAHYQLSNASLTADSQTAIAAADLAITKSGTVNLEIALMNVPQVVCYRLNPVTAWVAQHLLNFSAPFISPVNLVEMRSVVPEFLQWQATPAALATAALTLLLNEDKQQQMLANYQSIRQTLGEPGVCDRAAAAIFEVLLAA</sequence>
<evidence type="ECO:0000313" key="11">
    <source>
        <dbReference type="EMBL" id="MFE4105440.1"/>
    </source>
</evidence>
<comment type="catalytic activity">
    <reaction evidence="9 10">
        <text>a lipid X + a UDP-2-N,3-O-bis[(3R)-3-hydroxyacyl]-alpha-D-glucosamine = a lipid A disaccharide + UDP + H(+)</text>
        <dbReference type="Rhea" id="RHEA:67828"/>
        <dbReference type="ChEBI" id="CHEBI:15378"/>
        <dbReference type="ChEBI" id="CHEBI:58223"/>
        <dbReference type="ChEBI" id="CHEBI:137748"/>
        <dbReference type="ChEBI" id="CHEBI:176338"/>
        <dbReference type="ChEBI" id="CHEBI:176343"/>
        <dbReference type="EC" id="2.4.1.182"/>
    </reaction>
</comment>
<gene>
    <name evidence="10 11" type="primary">lpxB</name>
    <name evidence="11" type="ORF">ACFVKH_04055</name>
</gene>
<dbReference type="Gene3D" id="3.40.50.2000">
    <property type="entry name" value="Glycogen Phosphorylase B"/>
    <property type="match status" value="2"/>
</dbReference>
<evidence type="ECO:0000256" key="7">
    <source>
        <dbReference type="ARBA" id="ARBA00022679"/>
    </source>
</evidence>
<evidence type="ECO:0000256" key="3">
    <source>
        <dbReference type="ARBA" id="ARBA00020902"/>
    </source>
</evidence>
<dbReference type="InterPro" id="IPR003835">
    <property type="entry name" value="Glyco_trans_19"/>
</dbReference>
<evidence type="ECO:0000256" key="5">
    <source>
        <dbReference type="ARBA" id="ARBA00022556"/>
    </source>
</evidence>
<dbReference type="PANTHER" id="PTHR30372:SF4">
    <property type="entry name" value="LIPID-A-DISACCHARIDE SYNTHASE, MITOCHONDRIAL-RELATED"/>
    <property type="match status" value="1"/>
</dbReference>
<dbReference type="SUPFAM" id="SSF53756">
    <property type="entry name" value="UDP-Glycosyltransferase/glycogen phosphorylase"/>
    <property type="match status" value="1"/>
</dbReference>
<protein>
    <recommendedName>
        <fullName evidence="3 10">Lipid-A-disaccharide synthase</fullName>
        <ecNumber evidence="2 10">2.4.1.182</ecNumber>
    </recommendedName>
</protein>
<evidence type="ECO:0000256" key="10">
    <source>
        <dbReference type="HAMAP-Rule" id="MF_00392"/>
    </source>
</evidence>
<comment type="caution">
    <text evidence="11">The sequence shown here is derived from an EMBL/GenBank/DDBJ whole genome shotgun (WGS) entry which is preliminary data.</text>
</comment>
<evidence type="ECO:0000256" key="2">
    <source>
        <dbReference type="ARBA" id="ARBA00012687"/>
    </source>
</evidence>
<organism evidence="11 12">
    <name type="scientific">Almyronema epifaneia S1</name>
    <dbReference type="NCBI Taxonomy" id="2991925"/>
    <lineage>
        <taxon>Bacteria</taxon>
        <taxon>Bacillati</taxon>
        <taxon>Cyanobacteriota</taxon>
        <taxon>Cyanophyceae</taxon>
        <taxon>Nodosilineales</taxon>
        <taxon>Nodosilineaceae</taxon>
        <taxon>Almyronema</taxon>
        <taxon>Almyronema epifaneia</taxon>
    </lineage>
</organism>
<evidence type="ECO:0000256" key="8">
    <source>
        <dbReference type="ARBA" id="ARBA00023098"/>
    </source>
</evidence>
<dbReference type="GO" id="GO:0008915">
    <property type="term" value="F:lipid-A-disaccharide synthase activity"/>
    <property type="evidence" value="ECO:0007669"/>
    <property type="project" value="UniProtKB-EC"/>
</dbReference>
<evidence type="ECO:0000313" key="12">
    <source>
        <dbReference type="Proteomes" id="UP001600165"/>
    </source>
</evidence>
<evidence type="ECO:0000256" key="6">
    <source>
        <dbReference type="ARBA" id="ARBA00022676"/>
    </source>
</evidence>
<dbReference type="EMBL" id="JBHZOL010000023">
    <property type="protein sequence ID" value="MFE4105440.1"/>
    <property type="molecule type" value="Genomic_DNA"/>
</dbReference>
<dbReference type="NCBIfam" id="TIGR00215">
    <property type="entry name" value="lpxB"/>
    <property type="match status" value="1"/>
</dbReference>
<reference evidence="11 12" key="1">
    <citation type="submission" date="2024-10" db="EMBL/GenBank/DDBJ databases">
        <authorList>
            <person name="Ratan Roy A."/>
            <person name="Morales Sandoval P.H."/>
            <person name="De Los Santos Villalobos S."/>
            <person name="Chakraborty S."/>
            <person name="Mukherjee J."/>
        </authorList>
    </citation>
    <scope>NUCLEOTIDE SEQUENCE [LARGE SCALE GENOMIC DNA]</scope>
    <source>
        <strain evidence="11 12">S1</strain>
    </source>
</reference>
<dbReference type="Pfam" id="PF02684">
    <property type="entry name" value="LpxB"/>
    <property type="match status" value="1"/>
</dbReference>
<evidence type="ECO:0000256" key="1">
    <source>
        <dbReference type="ARBA" id="ARBA00002056"/>
    </source>
</evidence>
<name>A0ABW6IBA0_9CYAN</name>
<dbReference type="Proteomes" id="UP001600165">
    <property type="component" value="Unassembled WGS sequence"/>
</dbReference>
<evidence type="ECO:0000256" key="4">
    <source>
        <dbReference type="ARBA" id="ARBA00022516"/>
    </source>
</evidence>
<keyword evidence="12" id="KW-1185">Reference proteome</keyword>
<keyword evidence="4 10" id="KW-0444">Lipid biosynthesis</keyword>
<dbReference type="PANTHER" id="PTHR30372">
    <property type="entry name" value="LIPID-A-DISACCHARIDE SYNTHASE"/>
    <property type="match status" value="1"/>
</dbReference>
<comment type="function">
    <text evidence="1 10">Condensation of UDP-2,3-diacylglucosamine and 2,3-diacylglucosamine-1-phosphate to form lipid A disaccharide, a precursor of lipid A, a phosphorylated glycolipid that anchors the lipopolysaccharide to the outer membrane of the cell.</text>
</comment>
<keyword evidence="7 10" id="KW-0808">Transferase</keyword>